<evidence type="ECO:0000256" key="2">
    <source>
        <dbReference type="ARBA" id="ARBA00005581"/>
    </source>
</evidence>
<comment type="similarity">
    <text evidence="2 6">Belongs to the plant self-incompatibility (S1) protein family.</text>
</comment>
<keyword evidence="5 6" id="KW-0732">Signal</keyword>
<organism evidence="7 8">
    <name type="scientific">Rubus argutus</name>
    <name type="common">Southern blackberry</name>
    <dbReference type="NCBI Taxonomy" id="59490"/>
    <lineage>
        <taxon>Eukaryota</taxon>
        <taxon>Viridiplantae</taxon>
        <taxon>Streptophyta</taxon>
        <taxon>Embryophyta</taxon>
        <taxon>Tracheophyta</taxon>
        <taxon>Spermatophyta</taxon>
        <taxon>Magnoliopsida</taxon>
        <taxon>eudicotyledons</taxon>
        <taxon>Gunneridae</taxon>
        <taxon>Pentapetalae</taxon>
        <taxon>rosids</taxon>
        <taxon>fabids</taxon>
        <taxon>Rosales</taxon>
        <taxon>Rosaceae</taxon>
        <taxon>Rosoideae</taxon>
        <taxon>Rosoideae incertae sedis</taxon>
        <taxon>Rubus</taxon>
    </lineage>
</organism>
<reference evidence="7 8" key="1">
    <citation type="journal article" date="2023" name="G3 (Bethesda)">
        <title>A chromosome-length genome assembly and annotation of blackberry (Rubus argutus, cv. 'Hillquist').</title>
        <authorList>
            <person name="Bruna T."/>
            <person name="Aryal R."/>
            <person name="Dudchenko O."/>
            <person name="Sargent D.J."/>
            <person name="Mead D."/>
            <person name="Buti M."/>
            <person name="Cavallini A."/>
            <person name="Hytonen T."/>
            <person name="Andres J."/>
            <person name="Pham M."/>
            <person name="Weisz D."/>
            <person name="Mascagni F."/>
            <person name="Usai G."/>
            <person name="Natali L."/>
            <person name="Bassil N."/>
            <person name="Fernandez G.E."/>
            <person name="Lomsadze A."/>
            <person name="Armour M."/>
            <person name="Olukolu B."/>
            <person name="Poorten T."/>
            <person name="Britton C."/>
            <person name="Davik J."/>
            <person name="Ashrafi H."/>
            <person name="Aiden E.L."/>
            <person name="Borodovsky M."/>
            <person name="Worthington M."/>
        </authorList>
    </citation>
    <scope>NUCLEOTIDE SEQUENCE [LARGE SCALE GENOMIC DNA]</scope>
    <source>
        <strain evidence="7">PI 553951</strain>
    </source>
</reference>
<evidence type="ECO:0000256" key="6">
    <source>
        <dbReference type="RuleBase" id="RU367044"/>
    </source>
</evidence>
<dbReference type="Proteomes" id="UP001457282">
    <property type="component" value="Unassembled WGS sequence"/>
</dbReference>
<dbReference type="AlphaFoldDB" id="A0AAW1YKQ8"/>
<evidence type="ECO:0000313" key="7">
    <source>
        <dbReference type="EMBL" id="KAK9949087.1"/>
    </source>
</evidence>
<evidence type="ECO:0000313" key="8">
    <source>
        <dbReference type="Proteomes" id="UP001457282"/>
    </source>
</evidence>
<dbReference type="GO" id="GO:0060320">
    <property type="term" value="P:rejection of self pollen"/>
    <property type="evidence" value="ECO:0007669"/>
    <property type="project" value="UniProtKB-KW"/>
</dbReference>
<evidence type="ECO:0000256" key="4">
    <source>
        <dbReference type="ARBA" id="ARBA00022525"/>
    </source>
</evidence>
<evidence type="ECO:0000256" key="5">
    <source>
        <dbReference type="ARBA" id="ARBA00022729"/>
    </source>
</evidence>
<keyword evidence="8" id="KW-1185">Reference proteome</keyword>
<evidence type="ECO:0000256" key="1">
    <source>
        <dbReference type="ARBA" id="ARBA00004613"/>
    </source>
</evidence>
<accession>A0AAW1YKQ8</accession>
<comment type="subcellular location">
    <subcellularLocation>
        <location evidence="1 6">Secreted</location>
    </subcellularLocation>
</comment>
<feature type="chain" id="PRO_5043099310" description="S-protein homolog" evidence="6">
    <location>
        <begin position="24"/>
        <end position="140"/>
    </location>
</feature>
<feature type="signal peptide" evidence="6">
    <location>
        <begin position="1"/>
        <end position="23"/>
    </location>
</feature>
<protein>
    <recommendedName>
        <fullName evidence="6">S-protein homolog</fullName>
    </recommendedName>
</protein>
<dbReference type="GO" id="GO:0005576">
    <property type="term" value="C:extracellular region"/>
    <property type="evidence" value="ECO:0007669"/>
    <property type="project" value="UniProtKB-SubCell"/>
</dbReference>
<dbReference type="EMBL" id="JBEDUW010000001">
    <property type="protein sequence ID" value="KAK9949087.1"/>
    <property type="molecule type" value="Genomic_DNA"/>
</dbReference>
<name>A0AAW1YKQ8_RUBAR</name>
<dbReference type="InterPro" id="IPR010264">
    <property type="entry name" value="Self-incomp_S1"/>
</dbReference>
<keyword evidence="3 6" id="KW-0713">Self-incompatibility</keyword>
<dbReference type="PANTHER" id="PTHR31232:SF54">
    <property type="entry name" value="S-PROTEIN HOMOLOG-RELATED"/>
    <property type="match status" value="1"/>
</dbReference>
<gene>
    <name evidence="7" type="ORF">M0R45_004630</name>
</gene>
<sequence length="140" mass="15933">MNSTWHLYCVALLLALALGQSNSSQPIVGHKYFVRLVNNINDRDVLHFTCRSDNDVIGPHELAPNQQWEFGFRLSLATEFQCDNWYQSSSGSPNHTVQIVAFRRDDVPSYGGVHAIWSARDTGMWLYNSHSGQYTLKASW</sequence>
<evidence type="ECO:0000256" key="3">
    <source>
        <dbReference type="ARBA" id="ARBA00022471"/>
    </source>
</evidence>
<comment type="caution">
    <text evidence="7">The sequence shown here is derived from an EMBL/GenBank/DDBJ whole genome shotgun (WGS) entry which is preliminary data.</text>
</comment>
<proteinExistence type="inferred from homology"/>
<dbReference type="PANTHER" id="PTHR31232">
    <property type="match status" value="1"/>
</dbReference>
<dbReference type="Pfam" id="PF05938">
    <property type="entry name" value="Self-incomp_S1"/>
    <property type="match status" value="1"/>
</dbReference>
<keyword evidence="4 6" id="KW-0964">Secreted</keyword>